<reference evidence="10" key="1">
    <citation type="submission" date="2016-10" db="EMBL/GenBank/DDBJ databases">
        <authorList>
            <person name="Varghese N."/>
            <person name="Submissions S."/>
        </authorList>
    </citation>
    <scope>NUCLEOTIDE SEQUENCE [LARGE SCALE GENOMIC DNA]</scope>
    <source>
        <strain evidence="10">KHC7</strain>
    </source>
</reference>
<evidence type="ECO:0000256" key="5">
    <source>
        <dbReference type="ARBA" id="ARBA00023002"/>
    </source>
</evidence>
<dbReference type="EMBL" id="FNBX01000006">
    <property type="protein sequence ID" value="SDF48528.1"/>
    <property type="molecule type" value="Genomic_DNA"/>
</dbReference>
<feature type="transmembrane region" description="Helical" evidence="7">
    <location>
        <begin position="6"/>
        <end position="24"/>
    </location>
</feature>
<evidence type="ECO:0000256" key="6">
    <source>
        <dbReference type="ARBA" id="ARBA00023136"/>
    </source>
</evidence>
<evidence type="ECO:0000256" key="7">
    <source>
        <dbReference type="SAM" id="Phobius"/>
    </source>
</evidence>
<comment type="subcellular location">
    <subcellularLocation>
        <location evidence="1">Cell membrane</location>
        <topology evidence="1">Multi-pass membrane protein</topology>
    </subcellularLocation>
</comment>
<dbReference type="STRING" id="571438.SAMN05192586_10666"/>
<keyword evidence="5" id="KW-0560">Oxidoreductase</keyword>
<feature type="transmembrane region" description="Helical" evidence="7">
    <location>
        <begin position="135"/>
        <end position="159"/>
    </location>
</feature>
<dbReference type="AlphaFoldDB" id="A0A1G7LGC6"/>
<dbReference type="Proteomes" id="UP000199355">
    <property type="component" value="Unassembled WGS sequence"/>
</dbReference>
<feature type="domain" description="NarG-like" evidence="8">
    <location>
        <begin position="93"/>
        <end position="253"/>
    </location>
</feature>
<dbReference type="OrthoDB" id="128617at2"/>
<dbReference type="Pfam" id="PF02665">
    <property type="entry name" value="Nitrate_red_gam"/>
    <property type="match status" value="1"/>
</dbReference>
<dbReference type="GO" id="GO:0016491">
    <property type="term" value="F:oxidoreductase activity"/>
    <property type="evidence" value="ECO:0007669"/>
    <property type="project" value="UniProtKB-KW"/>
</dbReference>
<protein>
    <submittedName>
        <fullName evidence="9">Nitrate reductase gamma subunit</fullName>
    </submittedName>
</protein>
<keyword evidence="4 7" id="KW-1133">Transmembrane helix</keyword>
<keyword evidence="2" id="KW-1003">Cell membrane</keyword>
<dbReference type="Gene3D" id="1.20.950.20">
    <property type="entry name" value="Transmembrane di-heme cytochromes, Chain C"/>
    <property type="match status" value="1"/>
</dbReference>
<sequence length="317" mass="35450">MSIVFYVLGYLAVVGFFCMAYIKIRAYLASSPLHVRWELYPVPHEGPKNAYGGSFMEEKDWWTHPRHVSHLGDIKALLTEVLFLHATFEHNIKLWARTYPFHVGMYMLMGGTIIVLCAAVAQLCGLNPQGGLMIFVGNVINAMVLIGAVCIIVGGLALVQRRRSDPGLRRYSTPEHYFNLLIFVLFGALGLAAWATAPSYFELARGFIYNLLTANFVLPQNALFVLHLLVGFFLLIWIPMTHMGHVFMKYFTYHDIRWGDEPTAYSAKNQGKINEALQYKVSWAASHIAGDGAPKSWVDVATTNPAAPKPAAPEKKD</sequence>
<feature type="transmembrane region" description="Helical" evidence="7">
    <location>
        <begin position="221"/>
        <end position="240"/>
    </location>
</feature>
<proteinExistence type="predicted"/>
<keyword evidence="6 7" id="KW-0472">Membrane</keyword>
<evidence type="ECO:0000256" key="1">
    <source>
        <dbReference type="ARBA" id="ARBA00004651"/>
    </source>
</evidence>
<dbReference type="InterPro" id="IPR023234">
    <property type="entry name" value="NarG-like_domain"/>
</dbReference>
<dbReference type="GO" id="GO:0005886">
    <property type="term" value="C:plasma membrane"/>
    <property type="evidence" value="ECO:0007669"/>
    <property type="project" value="UniProtKB-SubCell"/>
</dbReference>
<keyword evidence="3 7" id="KW-0812">Transmembrane</keyword>
<evidence type="ECO:0000313" key="10">
    <source>
        <dbReference type="Proteomes" id="UP000199355"/>
    </source>
</evidence>
<gene>
    <name evidence="9" type="ORF">SAMN05192586_10666</name>
</gene>
<evidence type="ECO:0000313" key="9">
    <source>
        <dbReference type="EMBL" id="SDF48528.1"/>
    </source>
</evidence>
<dbReference type="RefSeq" id="WP_092153371.1">
    <property type="nucleotide sequence ID" value="NZ_FNBX01000006.1"/>
</dbReference>
<dbReference type="InterPro" id="IPR036197">
    <property type="entry name" value="NarG-like_sf"/>
</dbReference>
<name>A0A1G7LGC6_9BACT</name>
<dbReference type="SUPFAM" id="SSF103501">
    <property type="entry name" value="Respiratory nitrate reductase 1 gamma chain"/>
    <property type="match status" value="1"/>
</dbReference>
<evidence type="ECO:0000256" key="4">
    <source>
        <dbReference type="ARBA" id="ARBA00022989"/>
    </source>
</evidence>
<evidence type="ECO:0000256" key="3">
    <source>
        <dbReference type="ARBA" id="ARBA00022692"/>
    </source>
</evidence>
<accession>A0A1G7LGC6</accession>
<evidence type="ECO:0000259" key="8">
    <source>
        <dbReference type="Pfam" id="PF02665"/>
    </source>
</evidence>
<feature type="transmembrane region" description="Helical" evidence="7">
    <location>
        <begin position="103"/>
        <end position="123"/>
    </location>
</feature>
<keyword evidence="10" id="KW-1185">Reference proteome</keyword>
<feature type="transmembrane region" description="Helical" evidence="7">
    <location>
        <begin position="180"/>
        <end position="201"/>
    </location>
</feature>
<evidence type="ECO:0000256" key="2">
    <source>
        <dbReference type="ARBA" id="ARBA00022475"/>
    </source>
</evidence>
<organism evidence="9 10">
    <name type="scientific">Desulfovibrio legallii</name>
    <dbReference type="NCBI Taxonomy" id="571438"/>
    <lineage>
        <taxon>Bacteria</taxon>
        <taxon>Pseudomonadati</taxon>
        <taxon>Thermodesulfobacteriota</taxon>
        <taxon>Desulfovibrionia</taxon>
        <taxon>Desulfovibrionales</taxon>
        <taxon>Desulfovibrionaceae</taxon>
        <taxon>Desulfovibrio</taxon>
    </lineage>
</organism>